<evidence type="ECO:0000256" key="1">
    <source>
        <dbReference type="ARBA" id="ARBA00008005"/>
    </source>
</evidence>
<dbReference type="RefSeq" id="WP_189407839.1">
    <property type="nucleotide sequence ID" value="NZ_BMXP01000009.1"/>
</dbReference>
<dbReference type="Gene3D" id="3.40.50.11780">
    <property type="match status" value="1"/>
</dbReference>
<evidence type="ECO:0000313" key="5">
    <source>
        <dbReference type="EMBL" id="GGW93373.1"/>
    </source>
</evidence>
<dbReference type="AlphaFoldDB" id="A0A918JP78"/>
<comment type="similarity">
    <text evidence="1">Belongs to the myoviridae tail sheath protein family.</text>
</comment>
<organism evidence="5 6">
    <name type="scientific">Alteromonas halophila</name>
    <dbReference type="NCBI Taxonomy" id="516698"/>
    <lineage>
        <taxon>Bacteria</taxon>
        <taxon>Pseudomonadati</taxon>
        <taxon>Pseudomonadota</taxon>
        <taxon>Gammaproteobacteria</taxon>
        <taxon>Alteromonadales</taxon>
        <taxon>Alteromonadaceae</taxon>
        <taxon>Alteromonas/Salinimonas group</taxon>
        <taxon>Alteromonas</taxon>
    </lineage>
</organism>
<evidence type="ECO:0000256" key="2">
    <source>
        <dbReference type="SAM" id="MobiDB-lite"/>
    </source>
</evidence>
<feature type="domain" description="Tail sheath protein C-terminal" evidence="4">
    <location>
        <begin position="394"/>
        <end position="499"/>
    </location>
</feature>
<dbReference type="Pfam" id="PF04984">
    <property type="entry name" value="Phage_sheath_1"/>
    <property type="match status" value="1"/>
</dbReference>
<evidence type="ECO:0008006" key="7">
    <source>
        <dbReference type="Google" id="ProtNLM"/>
    </source>
</evidence>
<gene>
    <name evidence="5" type="ORF">GCM10007391_29650</name>
</gene>
<dbReference type="InterPro" id="IPR052042">
    <property type="entry name" value="Tail_sheath_structural"/>
</dbReference>
<feature type="region of interest" description="Disordered" evidence="2">
    <location>
        <begin position="269"/>
        <end position="290"/>
    </location>
</feature>
<keyword evidence="6" id="KW-1185">Reference proteome</keyword>
<dbReference type="Pfam" id="PF17482">
    <property type="entry name" value="Phage_sheath_1C"/>
    <property type="match status" value="1"/>
</dbReference>
<dbReference type="PANTHER" id="PTHR35861:SF1">
    <property type="entry name" value="PHAGE TAIL SHEATH PROTEIN"/>
    <property type="match status" value="1"/>
</dbReference>
<feature type="domain" description="Tail sheath protein subtilisin-like" evidence="3">
    <location>
        <begin position="303"/>
        <end position="390"/>
    </location>
</feature>
<accession>A0A918JP78</accession>
<evidence type="ECO:0000313" key="6">
    <source>
        <dbReference type="Proteomes" id="UP000631300"/>
    </source>
</evidence>
<dbReference type="InterPro" id="IPR020287">
    <property type="entry name" value="Tail_sheath_C"/>
</dbReference>
<sequence length="505" mass="55372">MPTYKAPGVYIKENAALPTSVAAVETAIPAFIGYTEKAVKGGQSVTGLPVRLTSLTEFEHIFGGPPVLQFGLTQSATSQNTGFAHAGNHFGLIRPSPYFRLYRSMQLYFSNGGGACYVISAGTYSEKEIARASLQNALDRLLTEPLPAMLVIPEAVSLKEPDCLTLQQSMLEHCAIQTQRRIAILDIFNGFEPITHSVAAFRNQINTATTGGFGAAYYPWLNTVLLRSDRLTYTIFDAPARALLQRIIAHELGRLDRQTRALLDALTEDSTSYHTKQKRPPRQHRRSPDTVDKAFRSLSQVYVSAINACAQEVNLLPPSAALAGIYAKTDMTRGVWKAPANVSINGVVAPAETVSEGEQQILNDDPDGKSVNTIRAFAGKGTLVWGARTLWGNDLQWRYISVRRTCIMLEQSIQKALNASVFEPNDEQVWMAVEHMIGQFLSGLWRQGALAGNTPDEAFYVSCGLGKSMTQADLNADRLVVQLGVAVTKPAEFIVLTIRRDMHQP</sequence>
<reference evidence="5" key="2">
    <citation type="submission" date="2020-09" db="EMBL/GenBank/DDBJ databases">
        <authorList>
            <person name="Sun Q."/>
            <person name="Kim S."/>
        </authorList>
    </citation>
    <scope>NUCLEOTIDE SEQUENCE</scope>
    <source>
        <strain evidence="5">KCTC 22164</strain>
    </source>
</reference>
<name>A0A918JP78_9ALTE</name>
<dbReference type="Proteomes" id="UP000631300">
    <property type="component" value="Unassembled WGS sequence"/>
</dbReference>
<reference evidence="5" key="1">
    <citation type="journal article" date="2014" name="Int. J. Syst. Evol. Microbiol.">
        <title>Complete genome sequence of Corynebacterium casei LMG S-19264T (=DSM 44701T), isolated from a smear-ripened cheese.</title>
        <authorList>
            <consortium name="US DOE Joint Genome Institute (JGI-PGF)"/>
            <person name="Walter F."/>
            <person name="Albersmeier A."/>
            <person name="Kalinowski J."/>
            <person name="Ruckert C."/>
        </authorList>
    </citation>
    <scope>NUCLEOTIDE SEQUENCE</scope>
    <source>
        <strain evidence="5">KCTC 22164</strain>
    </source>
</reference>
<evidence type="ECO:0000259" key="4">
    <source>
        <dbReference type="Pfam" id="PF17482"/>
    </source>
</evidence>
<dbReference type="PANTHER" id="PTHR35861">
    <property type="match status" value="1"/>
</dbReference>
<evidence type="ECO:0000259" key="3">
    <source>
        <dbReference type="Pfam" id="PF04984"/>
    </source>
</evidence>
<dbReference type="EMBL" id="BMXP01000009">
    <property type="protein sequence ID" value="GGW93373.1"/>
    <property type="molecule type" value="Genomic_DNA"/>
</dbReference>
<protein>
    <recommendedName>
        <fullName evidence="7">Phage tail sheath family protein</fullName>
    </recommendedName>
</protein>
<comment type="caution">
    <text evidence="5">The sequence shown here is derived from an EMBL/GenBank/DDBJ whole genome shotgun (WGS) entry which is preliminary data.</text>
</comment>
<feature type="compositionally biased region" description="Basic residues" evidence="2">
    <location>
        <begin position="275"/>
        <end position="285"/>
    </location>
</feature>
<dbReference type="InterPro" id="IPR035089">
    <property type="entry name" value="Phage_sheath_subtilisin"/>
</dbReference>
<proteinExistence type="inferred from homology"/>